<gene>
    <name evidence="2" type="ORF">BXY64_1423</name>
</gene>
<comment type="caution">
    <text evidence="2">The sequence shown here is derived from an EMBL/GenBank/DDBJ whole genome shotgun (WGS) entry which is preliminary data.</text>
</comment>
<accession>A0A419X9F6</accession>
<keyword evidence="1" id="KW-0472">Membrane</keyword>
<reference evidence="2 3" key="1">
    <citation type="submission" date="2018-09" db="EMBL/GenBank/DDBJ databases">
        <title>Genomic Encyclopedia of Archaeal and Bacterial Type Strains, Phase II (KMG-II): from individual species to whole genera.</title>
        <authorList>
            <person name="Goeker M."/>
        </authorList>
    </citation>
    <scope>NUCLEOTIDE SEQUENCE [LARGE SCALE GENOMIC DNA]</scope>
    <source>
        <strain evidence="2 3">DSM 21950</strain>
    </source>
</reference>
<evidence type="ECO:0000313" key="2">
    <source>
        <dbReference type="EMBL" id="RKE04403.1"/>
    </source>
</evidence>
<evidence type="ECO:0000313" key="3">
    <source>
        <dbReference type="Proteomes" id="UP000284531"/>
    </source>
</evidence>
<dbReference type="RefSeq" id="WP_120239182.1">
    <property type="nucleotide sequence ID" value="NZ_RAPQ01000008.1"/>
</dbReference>
<proteinExistence type="predicted"/>
<organism evidence="2 3">
    <name type="scientific">Marinifilum flexuosum</name>
    <dbReference type="NCBI Taxonomy" id="1117708"/>
    <lineage>
        <taxon>Bacteria</taxon>
        <taxon>Pseudomonadati</taxon>
        <taxon>Bacteroidota</taxon>
        <taxon>Bacteroidia</taxon>
        <taxon>Marinilabiliales</taxon>
        <taxon>Marinifilaceae</taxon>
    </lineage>
</organism>
<sequence>MTTNFTLRDFLVYFSSGAFLIIILDLIFFESILNITEDFFSKHTFIKEFAGLLIIFVIPLIYILGHILHGLGFLSLKIYIAFHSKLTKWNIRKYWFFEFIRKIVHFFMYKNKVVNSVLLENMTNQTWNSVEQFWESCAELQVKDNFGPANYWYTLNDLFKGLYTTTFLGTIICLFVDKWILCLIFLGLMFICHFRAIQFADCFVLTVKRLSK</sequence>
<evidence type="ECO:0000256" key="1">
    <source>
        <dbReference type="SAM" id="Phobius"/>
    </source>
</evidence>
<dbReference type="Proteomes" id="UP000284531">
    <property type="component" value="Unassembled WGS sequence"/>
</dbReference>
<protein>
    <submittedName>
        <fullName evidence="2">Uncharacterized protein</fullName>
    </submittedName>
</protein>
<name>A0A419X9F6_9BACT</name>
<keyword evidence="3" id="KW-1185">Reference proteome</keyword>
<keyword evidence="1" id="KW-1133">Transmembrane helix</keyword>
<feature type="transmembrane region" description="Helical" evidence="1">
    <location>
        <begin position="12"/>
        <end position="29"/>
    </location>
</feature>
<keyword evidence="1" id="KW-0812">Transmembrane</keyword>
<feature type="transmembrane region" description="Helical" evidence="1">
    <location>
        <begin position="49"/>
        <end position="68"/>
    </location>
</feature>
<dbReference type="AlphaFoldDB" id="A0A419X9F6"/>
<dbReference type="OrthoDB" id="1492034at2"/>
<feature type="transmembrane region" description="Helical" evidence="1">
    <location>
        <begin position="167"/>
        <end position="191"/>
    </location>
</feature>
<dbReference type="EMBL" id="RAPQ01000008">
    <property type="protein sequence ID" value="RKE04403.1"/>
    <property type="molecule type" value="Genomic_DNA"/>
</dbReference>